<dbReference type="SMART" id="SM00186">
    <property type="entry name" value="FBG"/>
    <property type="match status" value="1"/>
</dbReference>
<dbReference type="HOGENOM" id="CLU_038628_1_2_1"/>
<dbReference type="GO" id="GO:0005615">
    <property type="term" value="C:extracellular space"/>
    <property type="evidence" value="ECO:0007669"/>
    <property type="project" value="TreeGrafter"/>
</dbReference>
<dbReference type="PROSITE" id="PS51406">
    <property type="entry name" value="FIBRINOGEN_C_2"/>
    <property type="match status" value="1"/>
</dbReference>
<reference evidence="3" key="2">
    <citation type="submission" date="2021-02" db="UniProtKB">
        <authorList>
            <consortium name="EnsemblMetazoa"/>
        </authorList>
    </citation>
    <scope>IDENTIFICATION</scope>
    <source>
        <strain evidence="3">JHB</strain>
    </source>
</reference>
<dbReference type="InterPro" id="IPR014716">
    <property type="entry name" value="Fibrinogen_a/b/g_C_1"/>
</dbReference>
<dbReference type="Gene3D" id="3.90.215.10">
    <property type="entry name" value="Gamma Fibrinogen, chain A, domain 1"/>
    <property type="match status" value="1"/>
</dbReference>
<dbReference type="eggNOG" id="KOG2579">
    <property type="taxonomic scope" value="Eukaryota"/>
</dbReference>
<dbReference type="InParanoid" id="B0X1X4"/>
<keyword evidence="4" id="KW-1185">Reference proteome</keyword>
<feature type="domain" description="Fibrinogen C-terminal" evidence="1">
    <location>
        <begin position="97"/>
        <end position="276"/>
    </location>
</feature>
<dbReference type="InterPro" id="IPR036056">
    <property type="entry name" value="Fibrinogen-like_C"/>
</dbReference>
<sequence>MNQKTLADAYDVCYVQLFRVNPAGKMVQPNMLLAFVCLLLVAEEILAVPSSGFGYELLEHRLEQMELNKQKEFEVQKAFMESIVNGLKALTLQTSQILNRQIIESCDDVSTSGRYRLQLPNRPIPVTVVCETNSDDGNWLVIQRRSSGSVDFNRSWTEYRDGFGNVGLSGEFWLGLETIHQLTKEGDQELLVQLKNETGHYEYGRYKRFQVAGADQKYRLSPLGEFSGTIGDKLSVHKDEAFSTYDKDNDQWTWGNCAQKIGGGWWFYKCGYTLVS</sequence>
<name>B0X1X4_CULQU</name>
<evidence type="ECO:0000313" key="3">
    <source>
        <dbReference type="EnsemblMetazoa" id="CPIJ013294-PA"/>
    </source>
</evidence>
<dbReference type="EMBL" id="DS232272">
    <property type="protein sequence ID" value="EDS38904.1"/>
    <property type="molecule type" value="Genomic_DNA"/>
</dbReference>
<dbReference type="STRING" id="7176.B0X1X4"/>
<dbReference type="KEGG" id="cqu:CpipJ_CPIJ013294"/>
<dbReference type="CDD" id="cd00087">
    <property type="entry name" value="FReD"/>
    <property type="match status" value="1"/>
</dbReference>
<dbReference type="Pfam" id="PF00147">
    <property type="entry name" value="Fibrinogen_C"/>
    <property type="match status" value="1"/>
</dbReference>
<dbReference type="InterPro" id="IPR002181">
    <property type="entry name" value="Fibrinogen_a/b/g_C_dom"/>
</dbReference>
<gene>
    <name evidence="3" type="primary">6046440</name>
    <name evidence="2" type="ORF">CpipJ_CPIJ013294</name>
</gene>
<dbReference type="InterPro" id="IPR050373">
    <property type="entry name" value="Fibrinogen_C-term_domain"/>
</dbReference>
<dbReference type="VEuPathDB" id="VectorBase:CPIJ013294"/>
<dbReference type="AlphaFoldDB" id="B0X1X4"/>
<proteinExistence type="predicted"/>
<accession>B0X1X4</accession>
<organism>
    <name type="scientific">Culex quinquefasciatus</name>
    <name type="common">Southern house mosquito</name>
    <name type="synonym">Culex pungens</name>
    <dbReference type="NCBI Taxonomy" id="7176"/>
    <lineage>
        <taxon>Eukaryota</taxon>
        <taxon>Metazoa</taxon>
        <taxon>Ecdysozoa</taxon>
        <taxon>Arthropoda</taxon>
        <taxon>Hexapoda</taxon>
        <taxon>Insecta</taxon>
        <taxon>Pterygota</taxon>
        <taxon>Neoptera</taxon>
        <taxon>Endopterygota</taxon>
        <taxon>Diptera</taxon>
        <taxon>Nematocera</taxon>
        <taxon>Culicoidea</taxon>
        <taxon>Culicidae</taxon>
        <taxon>Culicinae</taxon>
        <taxon>Culicini</taxon>
        <taxon>Culex</taxon>
        <taxon>Culex</taxon>
    </lineage>
</organism>
<dbReference type="OrthoDB" id="6145874at2759"/>
<dbReference type="EnsemblMetazoa" id="CPIJ013294-RA">
    <property type="protein sequence ID" value="CPIJ013294-PA"/>
    <property type="gene ID" value="CPIJ013294"/>
</dbReference>
<dbReference type="Proteomes" id="UP000002320">
    <property type="component" value="Unassembled WGS sequence"/>
</dbReference>
<evidence type="ECO:0000259" key="1">
    <source>
        <dbReference type="PROSITE" id="PS51406"/>
    </source>
</evidence>
<dbReference type="VEuPathDB" id="VectorBase:CQUJHB005275"/>
<dbReference type="SUPFAM" id="SSF56496">
    <property type="entry name" value="Fibrinogen C-terminal domain-like"/>
    <property type="match status" value="1"/>
</dbReference>
<evidence type="ECO:0000313" key="4">
    <source>
        <dbReference type="Proteomes" id="UP000002320"/>
    </source>
</evidence>
<reference evidence="2" key="1">
    <citation type="submission" date="2007-03" db="EMBL/GenBank/DDBJ databases">
        <title>Annotation of Culex pipiens quinquefasciatus.</title>
        <authorList>
            <consortium name="The Broad Institute Genome Sequencing Platform"/>
            <person name="Atkinson P.W."/>
            <person name="Hemingway J."/>
            <person name="Christensen B.M."/>
            <person name="Higgs S."/>
            <person name="Kodira C."/>
            <person name="Hannick L."/>
            <person name="Megy K."/>
            <person name="O'Leary S."/>
            <person name="Pearson M."/>
            <person name="Haas B.J."/>
            <person name="Mauceli E."/>
            <person name="Wortman J.R."/>
            <person name="Lee N.H."/>
            <person name="Guigo R."/>
            <person name="Stanke M."/>
            <person name="Alvarado L."/>
            <person name="Amedeo P."/>
            <person name="Antoine C.H."/>
            <person name="Arensburger P."/>
            <person name="Bidwell S.L."/>
            <person name="Crawford M."/>
            <person name="Camaro F."/>
            <person name="Devon K."/>
            <person name="Engels R."/>
            <person name="Hammond M."/>
            <person name="Howarth C."/>
            <person name="Koehrsen M."/>
            <person name="Lawson D."/>
            <person name="Montgomery P."/>
            <person name="Nene V."/>
            <person name="Nusbaum C."/>
            <person name="Puiu D."/>
            <person name="Romero-Severson J."/>
            <person name="Severson D.W."/>
            <person name="Shumway M."/>
            <person name="Sisk P."/>
            <person name="Stolte C."/>
            <person name="Zeng Q."/>
            <person name="Eisenstadt E."/>
            <person name="Fraser-Liggett C."/>
            <person name="Strausberg R."/>
            <person name="Galagan J."/>
            <person name="Birren B."/>
            <person name="Collins F.H."/>
        </authorList>
    </citation>
    <scope>NUCLEOTIDE SEQUENCE [LARGE SCALE GENOMIC DNA]</scope>
    <source>
        <strain evidence="2">JHB</strain>
    </source>
</reference>
<dbReference type="PANTHER" id="PTHR19143">
    <property type="entry name" value="FIBRINOGEN/TENASCIN/ANGIOPOEITIN"/>
    <property type="match status" value="1"/>
</dbReference>
<evidence type="ECO:0000313" key="2">
    <source>
        <dbReference type="EMBL" id="EDS38904.1"/>
    </source>
</evidence>
<protein>
    <submittedName>
        <fullName evidence="2 3">Fibrinogen and fibronectin</fullName>
    </submittedName>
</protein>